<evidence type="ECO:0000313" key="3">
    <source>
        <dbReference type="EMBL" id="KIV79380.1"/>
    </source>
</evidence>
<dbReference type="SUPFAM" id="SSF56112">
    <property type="entry name" value="Protein kinase-like (PK-like)"/>
    <property type="match status" value="1"/>
</dbReference>
<reference evidence="3 4" key="1">
    <citation type="submission" date="2015-01" db="EMBL/GenBank/DDBJ databases">
        <title>The Genome Sequence of Exophiala sideris CBS121828.</title>
        <authorList>
            <consortium name="The Broad Institute Genomics Platform"/>
            <person name="Cuomo C."/>
            <person name="de Hoog S."/>
            <person name="Gorbushina A."/>
            <person name="Stielow B."/>
            <person name="Teixiera M."/>
            <person name="Abouelleil A."/>
            <person name="Chapman S.B."/>
            <person name="Priest M."/>
            <person name="Young S.K."/>
            <person name="Wortman J."/>
            <person name="Nusbaum C."/>
            <person name="Birren B."/>
        </authorList>
    </citation>
    <scope>NUCLEOTIDE SEQUENCE [LARGE SCALE GENOMIC DNA]</scope>
    <source>
        <strain evidence="3 4">CBS 121828</strain>
    </source>
</reference>
<dbReference type="AlphaFoldDB" id="A0A0D1VTC1"/>
<sequence length="566" mass="64183">MDFLSKLITCIIMASSVSLRHTKGVVLLLAGSAALLVYFAYRNTLAAPPNEAFSSGDSTDKSAADDSTKAEQSPTQPKPIQPPKKLVDVDGEPKAAATQKKEDGKDEDDNENDNDDDDEDEESDCNPFERFRVIMDAVDLDKVKHAARILRTQQQPHLANVWDDPSRALDCTIAEERYCGSFNLVHVVQWSDGLKWILRIPGHGLEFDTNDVIRMNNEYRTMEYIRSTTTIPIPQVFFWETDCERIGVPFAFMSFVEGQPLYTVWFELSDDARLGVLSSLAAYMSQLRKLEFPAMGMLHLEDLQTRPTVGPIYSRELELYDEGWGSHHVEGPYVSMSEQLLKLLAQMEEHSKSTDGVQGLLKMLVESIPKTFDGNGHFYPSPDDLNFQNIMVNEAGEITGIIDWDNVTTKPAAFGYARYPLWITRDWDPVYYEYSFGDFDRPDDVPDASRPEELLSYRRHYAAAFAALSPKDYDPLMTKASHILEAICVAVNSRLSSGYILGKIIAHAFGGNPPFTLPEYVESHEADDADDKDKLIKVAFSRMWQEHEQWEQAEKRTWQFFSQGFK</sequence>
<feature type="domain" description="Aminoglycoside phosphotransferase" evidence="2">
    <location>
        <begin position="187"/>
        <end position="434"/>
    </location>
</feature>
<dbReference type="InterPro" id="IPR011009">
    <property type="entry name" value="Kinase-like_dom_sf"/>
</dbReference>
<dbReference type="Pfam" id="PF01636">
    <property type="entry name" value="APH"/>
    <property type="match status" value="1"/>
</dbReference>
<dbReference type="PANTHER" id="PTHR21310:SF51">
    <property type="entry name" value="AMINOGLYCOSIDE PHOSPHOTRANSFERASE DOMAIN-CONTAINING PROTEIN"/>
    <property type="match status" value="1"/>
</dbReference>
<dbReference type="Gene3D" id="3.30.200.20">
    <property type="entry name" value="Phosphorylase Kinase, domain 1"/>
    <property type="match status" value="1"/>
</dbReference>
<evidence type="ECO:0000256" key="1">
    <source>
        <dbReference type="SAM" id="MobiDB-lite"/>
    </source>
</evidence>
<protein>
    <recommendedName>
        <fullName evidence="2">Aminoglycoside phosphotransferase domain-containing protein</fullName>
    </recommendedName>
</protein>
<feature type="compositionally biased region" description="Basic and acidic residues" evidence="1">
    <location>
        <begin position="58"/>
        <end position="69"/>
    </location>
</feature>
<dbReference type="OrthoDB" id="5412996at2759"/>
<evidence type="ECO:0000259" key="2">
    <source>
        <dbReference type="Pfam" id="PF01636"/>
    </source>
</evidence>
<dbReference type="HOGENOM" id="CLU_481486_0_0_1"/>
<dbReference type="PANTHER" id="PTHR21310">
    <property type="entry name" value="AMINOGLYCOSIDE PHOSPHOTRANSFERASE-RELATED-RELATED"/>
    <property type="match status" value="1"/>
</dbReference>
<dbReference type="EMBL" id="KN846953">
    <property type="protein sequence ID" value="KIV79380.1"/>
    <property type="molecule type" value="Genomic_DNA"/>
</dbReference>
<dbReference type="InterPro" id="IPR051678">
    <property type="entry name" value="AGP_Transferase"/>
</dbReference>
<feature type="compositionally biased region" description="Basic and acidic residues" evidence="1">
    <location>
        <begin position="85"/>
        <end position="104"/>
    </location>
</feature>
<dbReference type="STRING" id="1016849.A0A0D1VTC1"/>
<feature type="compositionally biased region" description="Acidic residues" evidence="1">
    <location>
        <begin position="105"/>
        <end position="124"/>
    </location>
</feature>
<organism evidence="3 4">
    <name type="scientific">Exophiala sideris</name>
    <dbReference type="NCBI Taxonomy" id="1016849"/>
    <lineage>
        <taxon>Eukaryota</taxon>
        <taxon>Fungi</taxon>
        <taxon>Dikarya</taxon>
        <taxon>Ascomycota</taxon>
        <taxon>Pezizomycotina</taxon>
        <taxon>Eurotiomycetes</taxon>
        <taxon>Chaetothyriomycetidae</taxon>
        <taxon>Chaetothyriales</taxon>
        <taxon>Herpotrichiellaceae</taxon>
        <taxon>Exophiala</taxon>
    </lineage>
</organism>
<name>A0A0D1VTC1_9EURO</name>
<evidence type="ECO:0000313" key="4">
    <source>
        <dbReference type="Proteomes" id="UP000053599"/>
    </source>
</evidence>
<gene>
    <name evidence="3" type="ORF">PV11_06943</name>
</gene>
<accession>A0A0D1VTC1</accession>
<dbReference type="Proteomes" id="UP000053599">
    <property type="component" value="Unassembled WGS sequence"/>
</dbReference>
<dbReference type="InterPro" id="IPR002575">
    <property type="entry name" value="Aminoglycoside_PTrfase"/>
</dbReference>
<proteinExistence type="predicted"/>
<feature type="region of interest" description="Disordered" evidence="1">
    <location>
        <begin position="49"/>
        <end position="127"/>
    </location>
</feature>